<evidence type="ECO:0000256" key="2">
    <source>
        <dbReference type="ARBA" id="ARBA00012438"/>
    </source>
</evidence>
<keyword evidence="12" id="KW-1133">Transmembrane helix</keyword>
<dbReference type="InterPro" id="IPR036097">
    <property type="entry name" value="HisK_dim/P_sf"/>
</dbReference>
<dbReference type="SUPFAM" id="SSF47384">
    <property type="entry name" value="Homodimeric domain of signal transducing histidine kinase"/>
    <property type="match status" value="1"/>
</dbReference>
<evidence type="ECO:0000259" key="13">
    <source>
        <dbReference type="PROSITE" id="PS50109"/>
    </source>
</evidence>
<dbReference type="EMBL" id="CP038634">
    <property type="protein sequence ID" value="QBY50299.1"/>
    <property type="molecule type" value="Genomic_DNA"/>
</dbReference>
<dbReference type="InterPro" id="IPR005467">
    <property type="entry name" value="His_kinase_dom"/>
</dbReference>
<evidence type="ECO:0000256" key="1">
    <source>
        <dbReference type="ARBA" id="ARBA00000085"/>
    </source>
</evidence>
<dbReference type="InterPro" id="IPR001789">
    <property type="entry name" value="Sig_transdc_resp-reg_receiver"/>
</dbReference>
<keyword evidence="7" id="KW-0902">Two-component regulatory system</keyword>
<evidence type="ECO:0000256" key="12">
    <source>
        <dbReference type="SAM" id="Phobius"/>
    </source>
</evidence>
<dbReference type="SUPFAM" id="SSF52172">
    <property type="entry name" value="CheY-like"/>
    <property type="match status" value="1"/>
</dbReference>
<keyword evidence="3 11" id="KW-0597">Phosphoprotein</keyword>
<comment type="catalytic activity">
    <reaction evidence="1">
        <text>ATP + protein L-histidine = ADP + protein N-phospho-L-histidine.</text>
        <dbReference type="EC" id="2.7.13.3"/>
    </reaction>
</comment>
<dbReference type="RefSeq" id="WP_135703044.1">
    <property type="nucleotide sequence ID" value="NZ_CP038634.1"/>
</dbReference>
<keyword evidence="12" id="KW-0472">Membrane</keyword>
<keyword evidence="4" id="KW-0808">Transferase</keyword>
<evidence type="ECO:0000256" key="8">
    <source>
        <dbReference type="ARBA" id="ARBA00023026"/>
    </source>
</evidence>
<dbReference type="Gene3D" id="3.40.50.2300">
    <property type="match status" value="1"/>
</dbReference>
<evidence type="ECO:0000313" key="16">
    <source>
        <dbReference type="Proteomes" id="UP000295294"/>
    </source>
</evidence>
<evidence type="ECO:0000256" key="11">
    <source>
        <dbReference type="PROSITE-ProRule" id="PRU00169"/>
    </source>
</evidence>
<dbReference type="SMART" id="SM00448">
    <property type="entry name" value="REC"/>
    <property type="match status" value="1"/>
</dbReference>
<protein>
    <recommendedName>
        <fullName evidence="10">Virulence sensor protein BvgS</fullName>
        <ecNumber evidence="2">2.7.13.3</ecNumber>
    </recommendedName>
</protein>
<name>A0A4P7L939_9BURK</name>
<dbReference type="KEGG" id="cox:E0W60_03525"/>
<evidence type="ECO:0000256" key="6">
    <source>
        <dbReference type="ARBA" id="ARBA00022777"/>
    </source>
</evidence>
<dbReference type="InterPro" id="IPR004358">
    <property type="entry name" value="Sig_transdc_His_kin-like_C"/>
</dbReference>
<dbReference type="CDD" id="cd17546">
    <property type="entry name" value="REC_hyHK_CKI1_RcsC-like"/>
    <property type="match status" value="1"/>
</dbReference>
<dbReference type="InterPro" id="IPR036890">
    <property type="entry name" value="HATPase_C_sf"/>
</dbReference>
<dbReference type="PROSITE" id="PS50110">
    <property type="entry name" value="RESPONSE_REGULATORY"/>
    <property type="match status" value="1"/>
</dbReference>
<feature type="domain" description="Histidine kinase" evidence="13">
    <location>
        <begin position="532"/>
        <end position="753"/>
    </location>
</feature>
<evidence type="ECO:0000256" key="7">
    <source>
        <dbReference type="ARBA" id="ARBA00023012"/>
    </source>
</evidence>
<dbReference type="CDD" id="cd16922">
    <property type="entry name" value="HATPase_EvgS-ArcB-TorS-like"/>
    <property type="match status" value="1"/>
</dbReference>
<dbReference type="SUPFAM" id="SSF47226">
    <property type="entry name" value="Histidine-containing phosphotransfer domain, HPT domain"/>
    <property type="match status" value="1"/>
</dbReference>
<dbReference type="SMART" id="SM00388">
    <property type="entry name" value="HisKA"/>
    <property type="match status" value="1"/>
</dbReference>
<feature type="transmembrane region" description="Helical" evidence="12">
    <location>
        <begin position="30"/>
        <end position="54"/>
    </location>
</feature>
<gene>
    <name evidence="15" type="ORF">E0W60_03525</name>
</gene>
<feature type="modified residue" description="4-aspartylphosphate" evidence="11">
    <location>
        <position position="968"/>
    </location>
</feature>
<dbReference type="OrthoDB" id="9796305at2"/>
<dbReference type="Pfam" id="PF00072">
    <property type="entry name" value="Response_reg"/>
    <property type="match status" value="1"/>
</dbReference>
<evidence type="ECO:0000256" key="3">
    <source>
        <dbReference type="ARBA" id="ARBA00022553"/>
    </source>
</evidence>
<dbReference type="Pfam" id="PF02518">
    <property type="entry name" value="HATPase_c"/>
    <property type="match status" value="1"/>
</dbReference>
<dbReference type="CDD" id="cd00082">
    <property type="entry name" value="HisKA"/>
    <property type="match status" value="1"/>
</dbReference>
<dbReference type="SUPFAM" id="SSF55874">
    <property type="entry name" value="ATPase domain of HSP90 chaperone/DNA topoisomerase II/histidine kinase"/>
    <property type="match status" value="1"/>
</dbReference>
<dbReference type="GO" id="GO:0009927">
    <property type="term" value="F:histidine phosphotransfer kinase activity"/>
    <property type="evidence" value="ECO:0007669"/>
    <property type="project" value="TreeGrafter"/>
</dbReference>
<evidence type="ECO:0000259" key="14">
    <source>
        <dbReference type="PROSITE" id="PS50110"/>
    </source>
</evidence>
<dbReference type="AlphaFoldDB" id="A0A4P7L939"/>
<evidence type="ECO:0000313" key="15">
    <source>
        <dbReference type="EMBL" id="QBY50299.1"/>
    </source>
</evidence>
<dbReference type="PANTHER" id="PTHR43047:SF72">
    <property type="entry name" value="OSMOSENSING HISTIDINE PROTEIN KINASE SLN1"/>
    <property type="match status" value="1"/>
</dbReference>
<keyword evidence="6" id="KW-0418">Kinase</keyword>
<dbReference type="SMART" id="SM00387">
    <property type="entry name" value="HATPase_c"/>
    <property type="match status" value="1"/>
</dbReference>
<dbReference type="InterPro" id="IPR036641">
    <property type="entry name" value="HPT_dom_sf"/>
</dbReference>
<dbReference type="InterPro" id="IPR011006">
    <property type="entry name" value="CheY-like_superfamily"/>
</dbReference>
<dbReference type="Pfam" id="PF00512">
    <property type="entry name" value="HisKA"/>
    <property type="match status" value="1"/>
</dbReference>
<dbReference type="GO" id="GO:0000155">
    <property type="term" value="F:phosphorelay sensor kinase activity"/>
    <property type="evidence" value="ECO:0007669"/>
    <property type="project" value="InterPro"/>
</dbReference>
<proteinExistence type="predicted"/>
<reference evidence="15 16" key="1">
    <citation type="submission" date="2019-03" db="EMBL/GenBank/DDBJ databases">
        <title>Efficiently degradation of phenoxyalkanoic acid herbicides by Cupriavidus oxalaticus strain X32.</title>
        <authorList>
            <person name="Sheng X."/>
        </authorList>
    </citation>
    <scope>NUCLEOTIDE SEQUENCE [LARGE SCALE GENOMIC DNA]</scope>
    <source>
        <strain evidence="15 16">X32</strain>
    </source>
</reference>
<dbReference type="InterPro" id="IPR003661">
    <property type="entry name" value="HisK_dim/P_dom"/>
</dbReference>
<dbReference type="EC" id="2.7.13.3" evidence="2"/>
<sequence length="1147" mass="122462">MQPSLERTRESLASAFDALAEQSRRQQQRYAATIAVLVAMVVFSGLLLAGLAAARHLDYRRGHAAQYVASLTQLLQNESSFLRRSVLTLRYQRDTPAPDPVRDPAFESFLRTGAASVHVEAVHKDYHLLAAEATRQAWGARLPSEFARLRQLAMATMATQQAFNLDHDAFAVSLDEDSAVVIRQPESGARAPMALDPTLIPLLRTRLNEALLDRTGHAVPAPDRQVWLGPLRHPVDDSAIMALASAAYAGDIPTTLVAACIPAQGFLAALQRPSDPALLVLLNESDDIIDISPRDGMIPAETLHSLTGRARDRPQDSLQYTGSGVLLVQPLQAGLGRLVYFLPYRLLADALAPELAGIVAAILVLVGGIVLTARYWSRNLLRRMHADASRALESELMNHILVSATPVGLCIVRRRDYAVLMSNQQADTLLQRQPCGPMPQPLVEAFGRQPRDGGKRPDAIASFTVAMPAMAPSADAGRFLQVTYAPARYRDDDVLFCAVHDCTAQQALQDQLRSAQQATESMMRARSTFFAAMSHEIRTPLNALLGNLELLARSPGLEPHAPRLKALDTAAEALRRIVNDVLDFSKIDAGKLELVEEPFRPVDALESVALAYAPMTAGRPLHLSLHLSSSLDVDITGDRTRLVQVINNLLSNAFKFTTSGRIALSGELVANEHGVPQLVCRVSDSGIGMPPALMERAFQPFVQGDGAGASRYGGTGLGLSICARLCELMGGSIAVASVPDVGSAFTVTIPARGVQAVPAAAGAAARRGNGRGNGPGHGRGHVMVLCQDARTAASLDAWLQSTGWHTSVLASVEAAREYQAFTPVRAIVASDEFTLASLDALRETVPATVAWVTPDGPHRPQQRAPGILEVTAFSHRALLACVAEACENAAAGVALHAGEGGNAAGAATPSADAAATVPTILVAEDNALNQALIAEQLQALGCQPIVVSHGRQALAVLETTPVDAVLTDIRMPGMDGYELLEAVRARHAGVPVLAFSAFARSEWLADWRQRGFAGYVSKPASLQDLQACLRNLPGRGRAQAAPPAGAGTDPAAADRERYEAMLRSQLRQDLPELERIIAQCELPALRCWTHSVAGAFMIVRRNSIVRECRALEALCAAAGGWTPAIAAAAAALRERLRGYMQDTAVAA</sequence>
<organism evidence="15 16">
    <name type="scientific">Cupriavidus oxalaticus</name>
    <dbReference type="NCBI Taxonomy" id="96344"/>
    <lineage>
        <taxon>Bacteria</taxon>
        <taxon>Pseudomonadati</taxon>
        <taxon>Pseudomonadota</taxon>
        <taxon>Betaproteobacteria</taxon>
        <taxon>Burkholderiales</taxon>
        <taxon>Burkholderiaceae</taxon>
        <taxon>Cupriavidus</taxon>
    </lineage>
</organism>
<dbReference type="Gene3D" id="3.30.565.10">
    <property type="entry name" value="Histidine kinase-like ATPase, C-terminal domain"/>
    <property type="match status" value="1"/>
</dbReference>
<evidence type="ECO:0000256" key="4">
    <source>
        <dbReference type="ARBA" id="ARBA00022679"/>
    </source>
</evidence>
<dbReference type="Gene3D" id="1.10.287.130">
    <property type="match status" value="1"/>
</dbReference>
<evidence type="ECO:0000256" key="10">
    <source>
        <dbReference type="ARBA" id="ARBA00070152"/>
    </source>
</evidence>
<dbReference type="GO" id="GO:0005886">
    <property type="term" value="C:plasma membrane"/>
    <property type="evidence" value="ECO:0007669"/>
    <property type="project" value="TreeGrafter"/>
</dbReference>
<keyword evidence="5" id="KW-0732">Signal</keyword>
<dbReference type="PRINTS" id="PR00344">
    <property type="entry name" value="BCTRLSENSOR"/>
</dbReference>
<feature type="domain" description="Response regulatory" evidence="14">
    <location>
        <begin position="919"/>
        <end position="1033"/>
    </location>
</feature>
<dbReference type="InterPro" id="IPR003594">
    <property type="entry name" value="HATPase_dom"/>
</dbReference>
<comment type="function">
    <text evidence="9">Member of the two-component regulatory system BvgS/BvgA. Phosphorylates BvgA via a four-step phosphorelay in response to environmental signals.</text>
</comment>
<dbReference type="FunFam" id="3.30.565.10:FF:000010">
    <property type="entry name" value="Sensor histidine kinase RcsC"/>
    <property type="match status" value="1"/>
</dbReference>
<dbReference type="PROSITE" id="PS50109">
    <property type="entry name" value="HIS_KIN"/>
    <property type="match status" value="1"/>
</dbReference>
<evidence type="ECO:0000256" key="5">
    <source>
        <dbReference type="ARBA" id="ARBA00022729"/>
    </source>
</evidence>
<dbReference type="PANTHER" id="PTHR43047">
    <property type="entry name" value="TWO-COMPONENT HISTIDINE PROTEIN KINASE"/>
    <property type="match status" value="1"/>
</dbReference>
<evidence type="ECO:0000256" key="9">
    <source>
        <dbReference type="ARBA" id="ARBA00058004"/>
    </source>
</evidence>
<keyword evidence="12" id="KW-0812">Transmembrane</keyword>
<dbReference type="Proteomes" id="UP000295294">
    <property type="component" value="Chromosome 1"/>
</dbReference>
<keyword evidence="8" id="KW-0843">Virulence</keyword>
<accession>A0A4P7L939</accession>